<dbReference type="NCBIfam" id="NF045758">
    <property type="entry name" value="YlxM"/>
    <property type="match status" value="1"/>
</dbReference>
<dbReference type="InterPro" id="IPR036388">
    <property type="entry name" value="WH-like_DNA-bd_sf"/>
</dbReference>
<dbReference type="Pfam" id="PF04297">
    <property type="entry name" value="UPF0122"/>
    <property type="match status" value="1"/>
</dbReference>
<dbReference type="InterPro" id="IPR054831">
    <property type="entry name" value="UPF0122_fam_protein"/>
</dbReference>
<dbReference type="InterPro" id="IPR013324">
    <property type="entry name" value="RNA_pol_sigma_r3/r4-like"/>
</dbReference>
<dbReference type="AlphaFoldDB" id="A0A1M5UBT9"/>
<evidence type="ECO:0000256" key="3">
    <source>
        <dbReference type="HAMAP-Rule" id="MF_00245"/>
    </source>
</evidence>
<evidence type="ECO:0000313" key="5">
    <source>
        <dbReference type="Proteomes" id="UP000183954"/>
    </source>
</evidence>
<dbReference type="Proteomes" id="UP000183954">
    <property type="component" value="Unassembled WGS sequence"/>
</dbReference>
<protein>
    <recommendedName>
        <fullName evidence="3">UPF0122 protein SAMN02746098_00896</fullName>
    </recommendedName>
</protein>
<comment type="similarity">
    <text evidence="1 3">Belongs to the UPF0122 family.</text>
</comment>
<gene>
    <name evidence="4" type="ORF">SAMN02746098_00896</name>
</gene>
<keyword evidence="5" id="KW-1185">Reference proteome</keyword>
<dbReference type="NCBIfam" id="NF001072">
    <property type="entry name" value="PRK00118.2-2"/>
    <property type="match status" value="1"/>
</dbReference>
<evidence type="ECO:0000256" key="2">
    <source>
        <dbReference type="ARBA" id="ARBA00024764"/>
    </source>
</evidence>
<dbReference type="Gene3D" id="1.10.10.10">
    <property type="entry name" value="Winged helix-like DNA-binding domain superfamily/Winged helix DNA-binding domain"/>
    <property type="match status" value="1"/>
</dbReference>
<dbReference type="OrthoDB" id="6392at2"/>
<reference evidence="5" key="1">
    <citation type="submission" date="2016-11" db="EMBL/GenBank/DDBJ databases">
        <authorList>
            <person name="Varghese N."/>
            <person name="Submissions S."/>
        </authorList>
    </citation>
    <scope>NUCLEOTIDE SEQUENCE [LARGE SCALE GENOMIC DNA]</scope>
    <source>
        <strain evidence="5">DSM 15449</strain>
    </source>
</reference>
<sequence length="122" mass="14547">MEKLAKRALLVDFYGPLLTEKQRNVWDLHYQQDLSLTEIAEVEHISRQAIHDLLKRTERILDEYEDKLGLVQRFWMEREKLIEVQTLLQGLTKQDFSSVVAYERHQKVRAMIEDVFANIAVY</sequence>
<dbReference type="HAMAP" id="MF_00245">
    <property type="entry name" value="UPF0122"/>
    <property type="match status" value="1"/>
</dbReference>
<proteinExistence type="inferred from homology"/>
<accession>A0A1M5UBT9</accession>
<dbReference type="PANTHER" id="PTHR40083:SF1">
    <property type="entry name" value="UPF0122 PROTEIN YLXM"/>
    <property type="match status" value="1"/>
</dbReference>
<dbReference type="PANTHER" id="PTHR40083">
    <property type="entry name" value="UPF0122 PROTEIN CBO2450/CLC_2298"/>
    <property type="match status" value="1"/>
</dbReference>
<comment type="function">
    <text evidence="2 3">Might take part in the signal recognition particle (SRP) pathway. This is inferred from the conservation of its genetic proximity to ftsY/ffh. May be a regulatory protein.</text>
</comment>
<organism evidence="4 5">
    <name type="scientific">Desulfosporosinus lacus DSM 15449</name>
    <dbReference type="NCBI Taxonomy" id="1121420"/>
    <lineage>
        <taxon>Bacteria</taxon>
        <taxon>Bacillati</taxon>
        <taxon>Bacillota</taxon>
        <taxon>Clostridia</taxon>
        <taxon>Eubacteriales</taxon>
        <taxon>Desulfitobacteriaceae</taxon>
        <taxon>Desulfosporosinus</taxon>
    </lineage>
</organism>
<evidence type="ECO:0000313" key="4">
    <source>
        <dbReference type="EMBL" id="SHH60400.1"/>
    </source>
</evidence>
<evidence type="ECO:0000256" key="1">
    <source>
        <dbReference type="ARBA" id="ARBA00008720"/>
    </source>
</evidence>
<name>A0A1M5UBT9_9FIRM</name>
<dbReference type="InterPro" id="IPR007394">
    <property type="entry name" value="UPF0122"/>
</dbReference>
<dbReference type="EMBL" id="FQXJ01000004">
    <property type="protein sequence ID" value="SHH60400.1"/>
    <property type="molecule type" value="Genomic_DNA"/>
</dbReference>
<dbReference type="SUPFAM" id="SSF88659">
    <property type="entry name" value="Sigma3 and sigma4 domains of RNA polymerase sigma factors"/>
    <property type="match status" value="1"/>
</dbReference>
<dbReference type="STRING" id="1121420.SAMN02746098_00896"/>
<dbReference type="RefSeq" id="WP_073028238.1">
    <property type="nucleotide sequence ID" value="NZ_FQXJ01000004.1"/>
</dbReference>